<feature type="transmembrane region" description="Helical" evidence="3">
    <location>
        <begin position="33"/>
        <end position="52"/>
    </location>
</feature>
<dbReference type="EMBL" id="LAIR01000002">
    <property type="protein sequence ID" value="KNX37817.1"/>
    <property type="molecule type" value="Genomic_DNA"/>
</dbReference>
<keyword evidence="5" id="KW-1185">Reference proteome</keyword>
<dbReference type="Proteomes" id="UP000037397">
    <property type="component" value="Unassembled WGS sequence"/>
</dbReference>
<accession>A0A0L6CJ42</accession>
<comment type="subcellular location">
    <subcellularLocation>
        <location evidence="2">Cell membrane</location>
        <topology evidence="2">Multi-pass membrane protein</topology>
    </subcellularLocation>
</comment>
<organism evidence="4 5">
    <name type="scientific">Luteipulveratus halotolerans</name>
    <dbReference type="NCBI Taxonomy" id="1631356"/>
    <lineage>
        <taxon>Bacteria</taxon>
        <taxon>Bacillati</taxon>
        <taxon>Actinomycetota</taxon>
        <taxon>Actinomycetes</taxon>
        <taxon>Micrococcales</taxon>
        <taxon>Dermacoccaceae</taxon>
        <taxon>Luteipulveratus</taxon>
    </lineage>
</organism>
<dbReference type="PATRIC" id="fig|1631356.3.peg.2494"/>
<dbReference type="GO" id="GO:0015225">
    <property type="term" value="F:biotin transmembrane transporter activity"/>
    <property type="evidence" value="ECO:0007669"/>
    <property type="project" value="UniProtKB-UniRule"/>
</dbReference>
<dbReference type="InterPro" id="IPR003784">
    <property type="entry name" value="BioY"/>
</dbReference>
<dbReference type="AlphaFoldDB" id="A0A0L6CJ42"/>
<dbReference type="OrthoDB" id="9803495at2"/>
<dbReference type="GO" id="GO:0005886">
    <property type="term" value="C:plasma membrane"/>
    <property type="evidence" value="ECO:0007669"/>
    <property type="project" value="UniProtKB-SubCell"/>
</dbReference>
<evidence type="ECO:0000256" key="1">
    <source>
        <dbReference type="ARBA" id="ARBA00010692"/>
    </source>
</evidence>
<dbReference type="STRING" id="1631356.VV01_12715"/>
<comment type="similarity">
    <text evidence="1 2">Belongs to the BioY family.</text>
</comment>
<name>A0A0L6CJ42_9MICO</name>
<reference evidence="5" key="1">
    <citation type="submission" date="2015-03" db="EMBL/GenBank/DDBJ databases">
        <title>Luteipulveratus halotolerans sp. nov., a novel actinobacterium (Dermacoccaceae) from Sarawak, Malaysia.</title>
        <authorList>
            <person name="Juboi H."/>
            <person name="Basik A."/>
            <person name="Shamsul S.S."/>
            <person name="Arnold P."/>
            <person name="Schmitt E.K."/>
            <person name="Sanglier J.-J."/>
            <person name="Yeo T."/>
        </authorList>
    </citation>
    <scope>NUCLEOTIDE SEQUENCE [LARGE SCALE GENOMIC DNA]</scope>
    <source>
        <strain evidence="5">C296001</strain>
    </source>
</reference>
<protein>
    <recommendedName>
        <fullName evidence="2">Biotin transporter</fullName>
    </recommendedName>
</protein>
<evidence type="ECO:0000256" key="2">
    <source>
        <dbReference type="PIRNR" id="PIRNR016661"/>
    </source>
</evidence>
<keyword evidence="3" id="KW-1133">Transmembrane helix</keyword>
<dbReference type="Pfam" id="PF02632">
    <property type="entry name" value="BioY"/>
    <property type="match status" value="1"/>
</dbReference>
<proteinExistence type="inferred from homology"/>
<feature type="transmembrane region" description="Helical" evidence="3">
    <location>
        <begin position="117"/>
        <end position="135"/>
    </location>
</feature>
<dbReference type="RefSeq" id="WP_050670210.1">
    <property type="nucleotide sequence ID" value="NZ_LAIR01000002.1"/>
</dbReference>
<dbReference type="PANTHER" id="PTHR34295:SF1">
    <property type="entry name" value="BIOTIN TRANSPORTER BIOY"/>
    <property type="match status" value="1"/>
</dbReference>
<feature type="transmembrane region" description="Helical" evidence="3">
    <location>
        <begin position="59"/>
        <end position="83"/>
    </location>
</feature>
<keyword evidence="2 3" id="KW-0472">Membrane</keyword>
<feature type="transmembrane region" description="Helical" evidence="3">
    <location>
        <begin position="89"/>
        <end position="105"/>
    </location>
</feature>
<sequence>MTRLSPRDLALVAMFAALVAVLGMPGGISFFGSVPITAQTLGFMLAGCILGAKRGALSVIVFDLLLAAGLPIGAGGHGGMAVITGPSGGYLLGAIPGVFLTGLLVQRWGRRNLVSPFVASVIGCMGVVYLVGVPYCAWRLDSGLVAVAQNAVQFLPGDLAKCVIAALVTTTVVRAYPPIETITGAPGRSTERERVGAA</sequence>
<dbReference type="PANTHER" id="PTHR34295">
    <property type="entry name" value="BIOTIN TRANSPORTER BIOY"/>
    <property type="match status" value="1"/>
</dbReference>
<evidence type="ECO:0000313" key="5">
    <source>
        <dbReference type="Proteomes" id="UP000037397"/>
    </source>
</evidence>
<keyword evidence="2" id="KW-0813">Transport</keyword>
<keyword evidence="2" id="KW-1003">Cell membrane</keyword>
<comment type="caution">
    <text evidence="4">The sequence shown here is derived from an EMBL/GenBank/DDBJ whole genome shotgun (WGS) entry which is preliminary data.</text>
</comment>
<evidence type="ECO:0000256" key="3">
    <source>
        <dbReference type="SAM" id="Phobius"/>
    </source>
</evidence>
<dbReference type="PIRSF" id="PIRSF016661">
    <property type="entry name" value="BioY"/>
    <property type="match status" value="1"/>
</dbReference>
<evidence type="ECO:0000313" key="4">
    <source>
        <dbReference type="EMBL" id="KNX37817.1"/>
    </source>
</evidence>
<dbReference type="Gene3D" id="1.10.1760.20">
    <property type="match status" value="1"/>
</dbReference>
<gene>
    <name evidence="4" type="ORF">VV01_12715</name>
</gene>
<keyword evidence="3" id="KW-0812">Transmembrane</keyword>